<reference evidence="1" key="1">
    <citation type="journal article" date="2019" name="BMC Genomics">
        <title>A new reference genome for Sorghum bicolor reveals high levels of sequence similarity between sweet and grain genotypes: implications for the genetics of sugar metabolism.</title>
        <authorList>
            <person name="Cooper E.A."/>
            <person name="Brenton Z.W."/>
            <person name="Flinn B.S."/>
            <person name="Jenkins J."/>
            <person name="Shu S."/>
            <person name="Flowers D."/>
            <person name="Luo F."/>
            <person name="Wang Y."/>
            <person name="Xia P."/>
            <person name="Barry K."/>
            <person name="Daum C."/>
            <person name="Lipzen A."/>
            <person name="Yoshinaga Y."/>
            <person name="Schmutz J."/>
            <person name="Saski C."/>
            <person name="Vermerris W."/>
            <person name="Kresovich S."/>
        </authorList>
    </citation>
    <scope>NUCLEOTIDE SEQUENCE</scope>
</reference>
<protein>
    <submittedName>
        <fullName evidence="1">Uncharacterized protein</fullName>
    </submittedName>
</protein>
<dbReference type="Proteomes" id="UP000807115">
    <property type="component" value="Chromosome 10"/>
</dbReference>
<dbReference type="EMBL" id="CM027689">
    <property type="protein sequence ID" value="KAG0513782.1"/>
    <property type="molecule type" value="Genomic_DNA"/>
</dbReference>
<evidence type="ECO:0000313" key="1">
    <source>
        <dbReference type="EMBL" id="KAG0513782.1"/>
    </source>
</evidence>
<proteinExistence type="predicted"/>
<gene>
    <name evidence="1" type="ORF">BDA96_10G132300</name>
</gene>
<evidence type="ECO:0000313" key="2">
    <source>
        <dbReference type="Proteomes" id="UP000807115"/>
    </source>
</evidence>
<organism evidence="1 2">
    <name type="scientific">Sorghum bicolor</name>
    <name type="common">Sorghum</name>
    <name type="synonym">Sorghum vulgare</name>
    <dbReference type="NCBI Taxonomy" id="4558"/>
    <lineage>
        <taxon>Eukaryota</taxon>
        <taxon>Viridiplantae</taxon>
        <taxon>Streptophyta</taxon>
        <taxon>Embryophyta</taxon>
        <taxon>Tracheophyta</taxon>
        <taxon>Spermatophyta</taxon>
        <taxon>Magnoliopsida</taxon>
        <taxon>Liliopsida</taxon>
        <taxon>Poales</taxon>
        <taxon>Poaceae</taxon>
        <taxon>PACMAD clade</taxon>
        <taxon>Panicoideae</taxon>
        <taxon>Andropogonodae</taxon>
        <taxon>Andropogoneae</taxon>
        <taxon>Sorghinae</taxon>
        <taxon>Sorghum</taxon>
    </lineage>
</organism>
<comment type="caution">
    <text evidence="1">The sequence shown here is derived from an EMBL/GenBank/DDBJ whole genome shotgun (WGS) entry which is preliminary data.</text>
</comment>
<name>A0A921Q1W5_SORBI</name>
<reference evidence="1" key="2">
    <citation type="submission" date="2020-10" db="EMBL/GenBank/DDBJ databases">
        <authorList>
            <person name="Cooper E.A."/>
            <person name="Brenton Z.W."/>
            <person name="Flinn B.S."/>
            <person name="Jenkins J."/>
            <person name="Shu S."/>
            <person name="Flowers D."/>
            <person name="Luo F."/>
            <person name="Wang Y."/>
            <person name="Xia P."/>
            <person name="Barry K."/>
            <person name="Daum C."/>
            <person name="Lipzen A."/>
            <person name="Yoshinaga Y."/>
            <person name="Schmutz J."/>
            <person name="Saski C."/>
            <person name="Vermerris W."/>
            <person name="Kresovich S."/>
        </authorList>
    </citation>
    <scope>NUCLEOTIDE SEQUENCE</scope>
</reference>
<dbReference type="AlphaFoldDB" id="A0A921Q1W5"/>
<accession>A0A921Q1W5</accession>
<sequence length="107" mass="11087">MVTTWWCPDLASMEAQRDGAEARRDLAGMEAQHGGAEAWCGLAAASQPHGCGGALQRRPDLISSLGSSAVGQAHDDCADLPRRGSSSIGVDPTLSMRIHLLSIGSSS</sequence>